<dbReference type="EMBL" id="JSUQ01000006">
    <property type="protein sequence ID" value="KHQ53814.1"/>
    <property type="molecule type" value="Genomic_DNA"/>
</dbReference>
<dbReference type="STRING" id="561184.SAMN05216376_10151"/>
<dbReference type="PROSITE" id="PS51708">
    <property type="entry name" value="CHAD"/>
    <property type="match status" value="1"/>
</dbReference>
<keyword evidence="3" id="KW-1185">Reference proteome</keyword>
<comment type="caution">
    <text evidence="2">The sequence shown here is derived from an EMBL/GenBank/DDBJ whole genome shotgun (WGS) entry which is preliminary data.</text>
</comment>
<name>A0A0B3STN8_9RHOB</name>
<dbReference type="RefSeq" id="WP_052244391.1">
    <property type="nucleotide sequence ID" value="NZ_JSUQ01000006.1"/>
</dbReference>
<evidence type="ECO:0000259" key="1">
    <source>
        <dbReference type="PROSITE" id="PS51708"/>
    </source>
</evidence>
<dbReference type="PANTHER" id="PTHR39339">
    <property type="entry name" value="SLR1444 PROTEIN"/>
    <property type="match status" value="1"/>
</dbReference>
<gene>
    <name evidence="2" type="ORF">OA50_01803</name>
</gene>
<feature type="domain" description="CHAD" evidence="1">
    <location>
        <begin position="197"/>
        <end position="491"/>
    </location>
</feature>
<dbReference type="PATRIC" id="fig|1515334.3.peg.1814"/>
<dbReference type="InterPro" id="IPR038186">
    <property type="entry name" value="CHAD_dom_sf"/>
</dbReference>
<dbReference type="SMART" id="SM00880">
    <property type="entry name" value="CHAD"/>
    <property type="match status" value="1"/>
</dbReference>
<dbReference type="AlphaFoldDB" id="A0A0B3STN8"/>
<dbReference type="Pfam" id="PF05235">
    <property type="entry name" value="CHAD"/>
    <property type="match status" value="1"/>
</dbReference>
<dbReference type="InterPro" id="IPR007899">
    <property type="entry name" value="CHAD_dom"/>
</dbReference>
<evidence type="ECO:0000313" key="3">
    <source>
        <dbReference type="Proteomes" id="UP000030960"/>
    </source>
</evidence>
<sequence length="505" mass="56209">MSKTEPTTLLFHGDLRATLAGDHRVSPLGPETRTQAKLVDTFDTELAHAGMLLVAAEDSLTLLDASGAETRQDSARAGFIDEMAEGPVTDILAKRLSPLRRLLDLVAAESRAQDVALRDAKDRLFCHGHLRLLTTKDRHQVSLLGLRPLSGRKGDFRRLVKHLRSDPSLCPPRQALEALAPGVTAYQPKPDVPLLPDMPAFDAASAIIAAHLPVARANEPGIIADHDSEFLHDYRVALRKIRSVLSLFKGVYSPEQVADLKARLSALMSVTGLLRDLDVYLIERPRYVQMVPDSLRPGVGLLFDHFARERHGAHDALCRHLQSETYAAEITALQDLFANPQERLCRGEEADHPARDYARQLIRKRYRKVRKIARAIDADTADAEIHQLRIQCKKLRYLMEFFAPLFGKAEMKRLIKALKKLQDNLGDFNDSVVQQEALSSVTGRLTDTDHDGQLEIARSIGALTTVLHQRQDAERARVMQTFAAFDAPKTRAGFKALLEPQIGSD</sequence>
<organism evidence="2 3">
    <name type="scientific">Mameliella alba</name>
    <dbReference type="NCBI Taxonomy" id="561184"/>
    <lineage>
        <taxon>Bacteria</taxon>
        <taxon>Pseudomonadati</taxon>
        <taxon>Pseudomonadota</taxon>
        <taxon>Alphaproteobacteria</taxon>
        <taxon>Rhodobacterales</taxon>
        <taxon>Roseobacteraceae</taxon>
        <taxon>Mameliella</taxon>
    </lineage>
</organism>
<dbReference type="Proteomes" id="UP000030960">
    <property type="component" value="Unassembled WGS sequence"/>
</dbReference>
<dbReference type="PANTHER" id="PTHR39339:SF1">
    <property type="entry name" value="CHAD DOMAIN-CONTAINING PROTEIN"/>
    <property type="match status" value="1"/>
</dbReference>
<reference evidence="2 3" key="1">
    <citation type="submission" date="2014-10" db="EMBL/GenBank/DDBJ databases">
        <title>Genome sequence of Ponticoccus sp. strain UMTAT08 isolated from clonal culture of toxic dinoflagellate Alexandrium tamiyavanichii.</title>
        <authorList>
            <person name="Gan H.Y."/>
            <person name="Muhd D.-D."/>
            <person name="Mohd Noor M.E."/>
            <person name="Yeong Y.S."/>
            <person name="Usup G."/>
        </authorList>
    </citation>
    <scope>NUCLEOTIDE SEQUENCE [LARGE SCALE GENOMIC DNA]</scope>
    <source>
        <strain evidence="2 3">UMTAT08</strain>
    </source>
</reference>
<accession>A0A0B3STN8</accession>
<proteinExistence type="predicted"/>
<dbReference type="Gene3D" id="1.40.20.10">
    <property type="entry name" value="CHAD domain"/>
    <property type="match status" value="1"/>
</dbReference>
<evidence type="ECO:0000313" key="2">
    <source>
        <dbReference type="EMBL" id="KHQ53814.1"/>
    </source>
</evidence>
<dbReference type="OrthoDB" id="9777271at2"/>
<protein>
    <submittedName>
        <fullName evidence="2">Chad domain containing protein</fullName>
    </submittedName>
</protein>